<protein>
    <recommendedName>
        <fullName evidence="14">GRF-type domain-containing protein</fullName>
    </recommendedName>
</protein>
<keyword evidence="8 13" id="KW-1133">Transmembrane helix</keyword>
<evidence type="ECO:0000256" key="8">
    <source>
        <dbReference type="ARBA" id="ARBA00022989"/>
    </source>
</evidence>
<feature type="transmembrane region" description="Helical" evidence="13">
    <location>
        <begin position="1659"/>
        <end position="1686"/>
    </location>
</feature>
<dbReference type="GO" id="GO:0007034">
    <property type="term" value="P:vacuolar transport"/>
    <property type="evidence" value="ECO:0007669"/>
    <property type="project" value="TreeGrafter"/>
</dbReference>
<dbReference type="GO" id="GO:0072657">
    <property type="term" value="P:protein localization to membrane"/>
    <property type="evidence" value="ECO:0007669"/>
    <property type="project" value="TreeGrafter"/>
</dbReference>
<evidence type="ECO:0000256" key="1">
    <source>
        <dbReference type="ARBA" id="ARBA00004141"/>
    </source>
</evidence>
<dbReference type="InterPro" id="IPR040455">
    <property type="entry name" value="Atg6_BARA"/>
</dbReference>
<dbReference type="Proteomes" id="UP000825438">
    <property type="component" value="Chromosome I"/>
</dbReference>
<feature type="transmembrane region" description="Helical" evidence="13">
    <location>
        <begin position="1539"/>
        <end position="1562"/>
    </location>
</feature>
<dbReference type="Pfam" id="PF04111">
    <property type="entry name" value="APG6"/>
    <property type="match status" value="1"/>
</dbReference>
<evidence type="ECO:0000256" key="11">
    <source>
        <dbReference type="SAM" id="Coils"/>
    </source>
</evidence>
<feature type="transmembrane region" description="Helical" evidence="13">
    <location>
        <begin position="1507"/>
        <end position="1527"/>
    </location>
</feature>
<evidence type="ECO:0000256" key="4">
    <source>
        <dbReference type="ARBA" id="ARBA00022723"/>
    </source>
</evidence>
<feature type="transmembrane region" description="Helical" evidence="13">
    <location>
        <begin position="1728"/>
        <end position="1756"/>
    </location>
</feature>
<feature type="compositionally biased region" description="Polar residues" evidence="12">
    <location>
        <begin position="951"/>
        <end position="965"/>
    </location>
</feature>
<feature type="transmembrane region" description="Helical" evidence="13">
    <location>
        <begin position="1698"/>
        <end position="1716"/>
    </location>
</feature>
<dbReference type="Gene3D" id="2.60.120.590">
    <property type="entry name" value="Alpha-ketoglutarate-dependent dioxygenase AlkB-like"/>
    <property type="match status" value="1"/>
</dbReference>
<dbReference type="Pfam" id="PF02990">
    <property type="entry name" value="EMP70"/>
    <property type="match status" value="1"/>
</dbReference>
<evidence type="ECO:0000256" key="6">
    <source>
        <dbReference type="ARBA" id="ARBA00022771"/>
    </source>
</evidence>
<evidence type="ECO:0000256" key="5">
    <source>
        <dbReference type="ARBA" id="ARBA00022729"/>
    </source>
</evidence>
<evidence type="ECO:0000256" key="7">
    <source>
        <dbReference type="ARBA" id="ARBA00022833"/>
    </source>
</evidence>
<feature type="compositionally biased region" description="Polar residues" evidence="12">
    <location>
        <begin position="925"/>
        <end position="940"/>
    </location>
</feature>
<comment type="similarity">
    <text evidence="2">Belongs to the nonaspanin (TM9SF) (TC 9.A.2) family.</text>
</comment>
<evidence type="ECO:0000256" key="3">
    <source>
        <dbReference type="ARBA" id="ARBA00022692"/>
    </source>
</evidence>
<keyword evidence="4" id="KW-0479">Metal-binding</keyword>
<gene>
    <name evidence="15" type="ORF">CA7LBN_001430</name>
</gene>
<dbReference type="Pfam" id="PF17675">
    <property type="entry name" value="APG6_N"/>
    <property type="match status" value="1"/>
</dbReference>
<evidence type="ECO:0000256" key="9">
    <source>
        <dbReference type="ARBA" id="ARBA00023136"/>
    </source>
</evidence>
<comment type="subcellular location">
    <subcellularLocation>
        <location evidence="1">Membrane</location>
        <topology evidence="1">Multi-pass membrane protein</topology>
    </subcellularLocation>
</comment>
<dbReference type="GO" id="GO:0005768">
    <property type="term" value="C:endosome"/>
    <property type="evidence" value="ECO:0007669"/>
    <property type="project" value="TreeGrafter"/>
</dbReference>
<feature type="region of interest" description="Disordered" evidence="12">
    <location>
        <begin position="65"/>
        <end position="98"/>
    </location>
</feature>
<dbReference type="InterPro" id="IPR004240">
    <property type="entry name" value="EMP70"/>
</dbReference>
<dbReference type="SUPFAM" id="SSF51197">
    <property type="entry name" value="Clavaminate synthase-like"/>
    <property type="match status" value="1"/>
</dbReference>
<evidence type="ECO:0000256" key="2">
    <source>
        <dbReference type="ARBA" id="ARBA00005227"/>
    </source>
</evidence>
<dbReference type="EMBL" id="CP076749">
    <property type="protein sequence ID" value="QWW22684.1"/>
    <property type="molecule type" value="Genomic_DNA"/>
</dbReference>
<sequence>MDALLDKKTELLSLYYPGYATDVLRDILVSCDGNVDRARALIQDPASENPGKQRSFAQVQTTLTGFKRSSRSDTKSYSVSSKKPKLGVPSLPQASARSPQITLNTPEDVEHHLKGYASLHLNFFPKDVADGLLSELAASKEKFRTRQFYLFGNLCTSNLKVALFAARDADYPSLVYNGLQIAGDNGPHEYSPRFEMAAKYLEEKMNNTFIPQNPKLPLQSSDKWTAGFCVANMYEKLDNHLDWHSDRLSHIGPHNYIASVSLGSTRLFKLRSTHKNGAPVFSVPLPHNSLFLMKPGCQEEFKHTLAPMSKSLSLHPEVGSLRIGLTFRNYLSDFIRNLPKCRCDLPMMLRRAFKSPETRGKYFWSCENVYQNKDCGAFHWADINNWKDHFIADSQEKASRWIAPDCHAPIELDESLKNLSKVQTDLITKKANQIPKVPLSSPSRHIPRNRLNLLDEALRSGSGDAIYHDNESDLVKEAPSSYDSKYSYIYVPKHEEHDFDDDGGKRQSLSPEHEDQLPDFSRIKSLGLVFDILSENQDVTHPMSAECAQLLINNYKFKFDQSQREKEYYISFLKKLKERASNYSAEVELETDSKLSEAAHELEEYHNLEHEKLKELEELENTHEKLHEELHELEEQLEKLNCESLNDVLRLRNSLNMDLSMKQSHLEHSKALYQKQLDHLDSLRTLNIYKRLFNISFDGEESYGRINGFRLGYRVPLPEVNAALGQVVHLLKFLQKRLDLELEGYKLVAMGSKSYLVKTARVSAEEAEGRRGSSILQLHSTNEFTLGKLFNFNKLDVSLIALLDIVSQFEARIKELDEEFELPYAISPTHDKIGGKSIRVTSNSRWTEACTCPWNLHVSPNRHLKTPSSSTPNPVFDLSAHFEPMQSSPFRISRDCSPYKGIMSLEAYLAPDTLEDSSFAGPSRTAESQTQRPKSLSQTFESEKSCPMERTPQSESVSSSPTTQVAEKLRGSFYGKLRKDPANKRRAENGVFESQKEKTKDACKSHRVHRPNTREHPSQGTPNAGTETEAAKDSIGNGVLAPIKPNVDLSTQEDSENWYYTRSSIRSTKANQAIQLPVNHCKATPSRRVANTVAPVCLGRKQGRKKTGKNLKIGGKGSLKKQAKSANLQSVMKTNLWSLFVTTLLVASAQAFYLPGVAPTNYAEGDRIDLLVNHLTPALKHPSSESDGKKWKTQIYSYDYYYPKFQFCKPPNGPKKQSESLGAIIFGDRIFNSPFDIQMLKPKKCATLCESKYSKTDAAFVNRNIRAGYNYNWIIDGLPAAKRVKDLRTNSEFYSSGFPIGKVDDNNKAYLYNHFEIIIEYHKRSEGQFRVVGVTVVPQSLDRNTLDVSKASPEELCNPDLNPVVLSKDSEKKVLFTYTVSFEESTTAWATRWDKYLHVYDPKIQWVSLINFSLVVIILGVIMAHILVTTLKNDIVKYNEVNLDDDVAYDSGWKLVYGDVFRSPANRMLLSVLIGSGSQLLCMTMVTIVFALFGLLSPSNRGSLSTFMFILFIFFSIISSYVSGYLYRFFGGENWKVNMLLTPTLVPGLLFLIIIFLNFFLISAGSSGAIPAGTMLAMVLIWFAISFPLSIVGSILQSKRPILSVPVRTNQIPRQIPQQPWYLKTIPGMIMSGLFPFGSIAVEFYFIFSSIWFNRIFYMFGFLFFCFILMILTTGLITLLFVYYTLCSENYKWQWKALFVGGGCSIYVFLHSLFLVKGTLKDFTSMVLYLGYTAVISILVFLVCGSVGFICALFFVRRIYSQIKID</sequence>
<dbReference type="PANTHER" id="PTHR10766">
    <property type="entry name" value="TRANSMEMBRANE 9 SUPERFAMILY PROTEIN"/>
    <property type="match status" value="1"/>
</dbReference>
<dbReference type="PROSITE" id="PS51999">
    <property type="entry name" value="ZF_GRF"/>
    <property type="match status" value="1"/>
</dbReference>
<evidence type="ECO:0000256" key="12">
    <source>
        <dbReference type="SAM" id="MobiDB-lite"/>
    </source>
</evidence>
<feature type="domain" description="GRF-type" evidence="14">
    <location>
        <begin position="341"/>
        <end position="384"/>
    </location>
</feature>
<feature type="transmembrane region" description="Helical" evidence="13">
    <location>
        <begin position="1574"/>
        <end position="1596"/>
    </location>
</feature>
<dbReference type="InterPro" id="IPR038274">
    <property type="entry name" value="Atg6/Beclin_C_sf"/>
</dbReference>
<dbReference type="GO" id="GO:0000329">
    <property type="term" value="C:fungal-type vacuole membrane"/>
    <property type="evidence" value="ECO:0007669"/>
    <property type="project" value="TreeGrafter"/>
</dbReference>
<dbReference type="PANTHER" id="PTHR10766:SF111">
    <property type="entry name" value="TRANSMEMBRANE 9 SUPERFAMILY MEMBER 2"/>
    <property type="match status" value="1"/>
</dbReference>
<name>A0A8F2VZ83_CANAR</name>
<keyword evidence="7" id="KW-0862">Zinc</keyword>
<keyword evidence="11" id="KW-0175">Coiled coil</keyword>
<evidence type="ECO:0000259" key="14">
    <source>
        <dbReference type="PROSITE" id="PS51999"/>
    </source>
</evidence>
<feature type="transmembrane region" description="Helical" evidence="13">
    <location>
        <begin position="1469"/>
        <end position="1495"/>
    </location>
</feature>
<keyword evidence="6 10" id="KW-0863">Zinc-finger</keyword>
<accession>A0A8F2VZ83</accession>
<feature type="compositionally biased region" description="Basic and acidic residues" evidence="12">
    <location>
        <begin position="977"/>
        <end position="1004"/>
    </location>
</feature>
<dbReference type="InterPro" id="IPR010666">
    <property type="entry name" value="Znf_GRF"/>
</dbReference>
<dbReference type="InterPro" id="IPR037151">
    <property type="entry name" value="AlkB-like_sf"/>
</dbReference>
<dbReference type="InterPro" id="IPR041691">
    <property type="entry name" value="Atg6/beclin_CC"/>
</dbReference>
<feature type="region of interest" description="Disordered" evidence="12">
    <location>
        <begin position="496"/>
        <end position="515"/>
    </location>
</feature>
<evidence type="ECO:0000313" key="15">
    <source>
        <dbReference type="EMBL" id="QWW22684.1"/>
    </source>
</evidence>
<keyword evidence="3 13" id="KW-0812">Transmembrane</keyword>
<keyword evidence="9 13" id="KW-0472">Membrane</keyword>
<reference evidence="15" key="1">
    <citation type="submission" date="2021-06" db="EMBL/GenBank/DDBJ databases">
        <title>Candida auris outbreak in lebanese hospital.</title>
        <authorList>
            <person name="Finianos M."/>
        </authorList>
    </citation>
    <scope>NUCLEOTIDE SEQUENCE</scope>
    <source>
        <strain evidence="15">CA7LBN</strain>
    </source>
</reference>
<proteinExistence type="inferred from homology"/>
<evidence type="ECO:0000256" key="10">
    <source>
        <dbReference type="PROSITE-ProRule" id="PRU01343"/>
    </source>
</evidence>
<evidence type="ECO:0000256" key="13">
    <source>
        <dbReference type="SAM" id="Phobius"/>
    </source>
</evidence>
<feature type="coiled-coil region" evidence="11">
    <location>
        <begin position="573"/>
        <end position="643"/>
    </location>
</feature>
<dbReference type="GO" id="GO:0008270">
    <property type="term" value="F:zinc ion binding"/>
    <property type="evidence" value="ECO:0007669"/>
    <property type="project" value="UniProtKB-KW"/>
</dbReference>
<organism evidence="15">
    <name type="scientific">Candidozyma auris</name>
    <name type="common">Yeast</name>
    <name type="synonym">Candida auris</name>
    <dbReference type="NCBI Taxonomy" id="498019"/>
    <lineage>
        <taxon>Eukaryota</taxon>
        <taxon>Fungi</taxon>
        <taxon>Dikarya</taxon>
        <taxon>Ascomycota</taxon>
        <taxon>Saccharomycotina</taxon>
        <taxon>Pichiomycetes</taxon>
        <taxon>Metschnikowiaceae</taxon>
        <taxon>Candidozyma</taxon>
    </lineage>
</organism>
<feature type="region of interest" description="Disordered" evidence="12">
    <location>
        <begin position="916"/>
        <end position="1039"/>
    </location>
</feature>
<dbReference type="Gene3D" id="1.10.418.40">
    <property type="entry name" value="Autophagy protein 6/Beclin 1"/>
    <property type="match status" value="1"/>
</dbReference>
<feature type="transmembrane region" description="Helical" evidence="13">
    <location>
        <begin position="1634"/>
        <end position="1653"/>
    </location>
</feature>
<keyword evidence="5" id="KW-0732">Signal</keyword>
<feature type="transmembrane region" description="Helical" evidence="13">
    <location>
        <begin position="1406"/>
        <end position="1428"/>
    </location>
</feature>
<dbReference type="Pfam" id="PF13532">
    <property type="entry name" value="2OG-FeII_Oxy_2"/>
    <property type="match status" value="1"/>
</dbReference>
<dbReference type="InterPro" id="IPR027450">
    <property type="entry name" value="AlkB-like"/>
</dbReference>